<protein>
    <submittedName>
        <fullName evidence="1">Uncharacterized protein</fullName>
    </submittedName>
</protein>
<sequence length="273" mass="31248">MFESIETRAETIFQLIIYEVKLKFSDFSEKIEDSPENRSLCHDWNFKHHAEITYFWPKLPEGTICVNTDGSLTTQWGSYGAIARLHGHCKIKMLKENCTLGKYDSIVAIMRIAVDYEYMDMESKTKMGCGSEASAGNNISCHSFLSEISIIESGISAPLIMIMYEITMTIVADYDHMEMYFQIGVDELFYFQFPFKVFIHFLNIRAITVSVETIGSQIVIDSQTSPNCDLKQWRGVKSIPFKNSNCDYCDSFGNFPSVLLVEKKLLEMIQSPK</sequence>
<comment type="caution">
    <text evidence="1">The sequence shown here is derived from an EMBL/GenBank/DDBJ whole genome shotgun (WGS) entry which is preliminary data.</text>
</comment>
<dbReference type="AlphaFoldDB" id="A0A7J7LMD7"/>
<name>A0A7J7LMD7_9MAGN</name>
<proteinExistence type="predicted"/>
<evidence type="ECO:0000313" key="2">
    <source>
        <dbReference type="Proteomes" id="UP000541444"/>
    </source>
</evidence>
<keyword evidence="2" id="KW-1185">Reference proteome</keyword>
<reference evidence="1 2" key="1">
    <citation type="journal article" date="2020" name="IScience">
        <title>Genome Sequencing of the Endangered Kingdonia uniflora (Circaeasteraceae, Ranunculales) Reveals Potential Mechanisms of Evolutionary Specialization.</title>
        <authorList>
            <person name="Sun Y."/>
            <person name="Deng T."/>
            <person name="Zhang A."/>
            <person name="Moore M.J."/>
            <person name="Landis J.B."/>
            <person name="Lin N."/>
            <person name="Zhang H."/>
            <person name="Zhang X."/>
            <person name="Huang J."/>
            <person name="Zhang X."/>
            <person name="Sun H."/>
            <person name="Wang H."/>
        </authorList>
    </citation>
    <scope>NUCLEOTIDE SEQUENCE [LARGE SCALE GENOMIC DNA]</scope>
    <source>
        <strain evidence="1">TB1705</strain>
        <tissue evidence="1">Leaf</tissue>
    </source>
</reference>
<dbReference type="Proteomes" id="UP000541444">
    <property type="component" value="Unassembled WGS sequence"/>
</dbReference>
<gene>
    <name evidence="1" type="ORF">GIB67_001474</name>
</gene>
<organism evidence="1 2">
    <name type="scientific">Kingdonia uniflora</name>
    <dbReference type="NCBI Taxonomy" id="39325"/>
    <lineage>
        <taxon>Eukaryota</taxon>
        <taxon>Viridiplantae</taxon>
        <taxon>Streptophyta</taxon>
        <taxon>Embryophyta</taxon>
        <taxon>Tracheophyta</taxon>
        <taxon>Spermatophyta</taxon>
        <taxon>Magnoliopsida</taxon>
        <taxon>Ranunculales</taxon>
        <taxon>Circaeasteraceae</taxon>
        <taxon>Kingdonia</taxon>
    </lineage>
</organism>
<accession>A0A7J7LMD7</accession>
<dbReference type="EMBL" id="JACGCM010002174">
    <property type="protein sequence ID" value="KAF6143831.1"/>
    <property type="molecule type" value="Genomic_DNA"/>
</dbReference>
<evidence type="ECO:0000313" key="1">
    <source>
        <dbReference type="EMBL" id="KAF6143831.1"/>
    </source>
</evidence>